<evidence type="ECO:0000313" key="2">
    <source>
        <dbReference type="EMBL" id="TEB32406.1"/>
    </source>
</evidence>
<dbReference type="EMBL" id="QPFP01000015">
    <property type="protein sequence ID" value="TEB32406.1"/>
    <property type="molecule type" value="Genomic_DNA"/>
</dbReference>
<evidence type="ECO:0000313" key="3">
    <source>
        <dbReference type="Proteomes" id="UP000298030"/>
    </source>
</evidence>
<accession>A0A4Y7TE00</accession>
<dbReference type="Proteomes" id="UP000298030">
    <property type="component" value="Unassembled WGS sequence"/>
</dbReference>
<name>A0A4Y7TE00_COPMI</name>
<sequence>MGTTGISHIARRKALNERQSERETGGLKDQRWLQVFKCLDANKPCTQKQVRLRFSRKTLARRIEVREKIERRVNFVPDEETISSRGQISGRRPREGTKMLKPKEAVSRRETSKRAPRAHAPMDRSPGAPLAPERRSSRLSKPPEALPSPAFPRRRFVESDSESPSASSESSASGEEDEDSDADFAETDEDAPILHRARSTPPPKFNTRSSSQSPPSKNVANTSRTQIPFRPCADEDQSLQETLRPFSGAQATLCSGFHSTCYTPMILSPPISSSTGTGGSHSDEVDDCSTNTRANHPSFKPANHLEDCALAPRLKRKRKKLHDRQEAARLGDETSSEGHPGHEKRIRLIPTRTSPEPSPASSAFVPSTPWHPDPPSPLPMAILPIILGARMKLSESELEQRGCRLNLWDAWIP</sequence>
<feature type="compositionally biased region" description="Low complexity" evidence="1">
    <location>
        <begin position="162"/>
        <end position="173"/>
    </location>
</feature>
<proteinExistence type="predicted"/>
<keyword evidence="3" id="KW-1185">Reference proteome</keyword>
<comment type="caution">
    <text evidence="2">The sequence shown here is derived from an EMBL/GenBank/DDBJ whole genome shotgun (WGS) entry which is preliminary data.</text>
</comment>
<feature type="compositionally biased region" description="Basic and acidic residues" evidence="1">
    <location>
        <begin position="14"/>
        <end position="26"/>
    </location>
</feature>
<reference evidence="2 3" key="1">
    <citation type="journal article" date="2019" name="Nat. Ecol. Evol.">
        <title>Megaphylogeny resolves global patterns of mushroom evolution.</title>
        <authorList>
            <person name="Varga T."/>
            <person name="Krizsan K."/>
            <person name="Foldi C."/>
            <person name="Dima B."/>
            <person name="Sanchez-Garcia M."/>
            <person name="Sanchez-Ramirez S."/>
            <person name="Szollosi G.J."/>
            <person name="Szarkandi J.G."/>
            <person name="Papp V."/>
            <person name="Albert L."/>
            <person name="Andreopoulos W."/>
            <person name="Angelini C."/>
            <person name="Antonin V."/>
            <person name="Barry K.W."/>
            <person name="Bougher N.L."/>
            <person name="Buchanan P."/>
            <person name="Buyck B."/>
            <person name="Bense V."/>
            <person name="Catcheside P."/>
            <person name="Chovatia M."/>
            <person name="Cooper J."/>
            <person name="Damon W."/>
            <person name="Desjardin D."/>
            <person name="Finy P."/>
            <person name="Geml J."/>
            <person name="Haridas S."/>
            <person name="Hughes K."/>
            <person name="Justo A."/>
            <person name="Karasinski D."/>
            <person name="Kautmanova I."/>
            <person name="Kiss B."/>
            <person name="Kocsube S."/>
            <person name="Kotiranta H."/>
            <person name="LaButti K.M."/>
            <person name="Lechner B.E."/>
            <person name="Liimatainen K."/>
            <person name="Lipzen A."/>
            <person name="Lukacs Z."/>
            <person name="Mihaltcheva S."/>
            <person name="Morgado L.N."/>
            <person name="Niskanen T."/>
            <person name="Noordeloos M.E."/>
            <person name="Ohm R.A."/>
            <person name="Ortiz-Santana B."/>
            <person name="Ovrebo C."/>
            <person name="Racz N."/>
            <person name="Riley R."/>
            <person name="Savchenko A."/>
            <person name="Shiryaev A."/>
            <person name="Soop K."/>
            <person name="Spirin V."/>
            <person name="Szebenyi C."/>
            <person name="Tomsovsky M."/>
            <person name="Tulloss R.E."/>
            <person name="Uehling J."/>
            <person name="Grigoriev I.V."/>
            <person name="Vagvolgyi C."/>
            <person name="Papp T."/>
            <person name="Martin F.M."/>
            <person name="Miettinen O."/>
            <person name="Hibbett D.S."/>
            <person name="Nagy L.G."/>
        </authorList>
    </citation>
    <scope>NUCLEOTIDE SEQUENCE [LARGE SCALE GENOMIC DNA]</scope>
    <source>
        <strain evidence="2 3">FP101781</strain>
    </source>
</reference>
<feature type="compositionally biased region" description="Polar residues" evidence="1">
    <location>
        <begin position="206"/>
        <end position="226"/>
    </location>
</feature>
<feature type="region of interest" description="Disordered" evidence="1">
    <location>
        <begin position="1"/>
        <end position="26"/>
    </location>
</feature>
<organism evidence="2 3">
    <name type="scientific">Coprinellus micaceus</name>
    <name type="common">Glistening ink-cap mushroom</name>
    <name type="synonym">Coprinus micaceus</name>
    <dbReference type="NCBI Taxonomy" id="71717"/>
    <lineage>
        <taxon>Eukaryota</taxon>
        <taxon>Fungi</taxon>
        <taxon>Dikarya</taxon>
        <taxon>Basidiomycota</taxon>
        <taxon>Agaricomycotina</taxon>
        <taxon>Agaricomycetes</taxon>
        <taxon>Agaricomycetidae</taxon>
        <taxon>Agaricales</taxon>
        <taxon>Agaricineae</taxon>
        <taxon>Psathyrellaceae</taxon>
        <taxon>Coprinellus</taxon>
    </lineage>
</organism>
<protein>
    <submittedName>
        <fullName evidence="2">Uncharacterized protein</fullName>
    </submittedName>
</protein>
<feature type="compositionally biased region" description="Basic and acidic residues" evidence="1">
    <location>
        <begin position="323"/>
        <end position="332"/>
    </location>
</feature>
<feature type="compositionally biased region" description="Acidic residues" evidence="1">
    <location>
        <begin position="174"/>
        <end position="191"/>
    </location>
</feature>
<dbReference type="AlphaFoldDB" id="A0A4Y7TE00"/>
<gene>
    <name evidence="2" type="ORF">FA13DRAFT_1731603</name>
</gene>
<feature type="compositionally biased region" description="Basic and acidic residues" evidence="1">
    <location>
        <begin position="92"/>
        <end position="113"/>
    </location>
</feature>
<evidence type="ECO:0000256" key="1">
    <source>
        <dbReference type="SAM" id="MobiDB-lite"/>
    </source>
</evidence>
<feature type="region of interest" description="Disordered" evidence="1">
    <location>
        <begin position="316"/>
        <end position="344"/>
    </location>
</feature>
<feature type="region of interest" description="Disordered" evidence="1">
    <location>
        <begin position="80"/>
        <end position="236"/>
    </location>
</feature>